<accession>A0A6A6F2S1</accession>
<feature type="compositionally biased region" description="Low complexity" evidence="1">
    <location>
        <begin position="343"/>
        <end position="353"/>
    </location>
</feature>
<sequence>MSLSYEVPHHARQVTQGKSRKASHARQVTEPITQGNTMHAVSSSARSLTIHLSKVYLHLAHYCLTLHPTRSSLFIILTTFFALVVDEVESVVRAVVTGFVDFEGSVPDQSRVSSAERGCEGFRGEERPTERGRKGQSLALKSDGDVVGGVWSVRPFVGGDRERKRFVGRNAEKWKAGQVLKRRATSSWSEPSTGTAMGGGGPKHHPLHLRSATQAVMAQAAQEVLLSLWRGSIVRQCPDEPLAAESRSRRSRRAAESSLGVIRKHIGQKVSCKWERGTSQLRVGRHRRGAGLVQGAASAEILWRRSRKLVKMNVGEEGRPLGCEKREEEETEREIGRNKKKAAAASGRGSGRGSRSVRIFLCEEREGVAVRRLGKQARRGQASTSVLSKHVDAKQALHWLYRFGRSPYPGIPQNHEPAVATQHAPPLLPAVESATVDAAVEPLESVFLERQVQRYSVPQDKDFNRLGLASMDGNADIRPVLASQ</sequence>
<feature type="region of interest" description="Disordered" evidence="1">
    <location>
        <begin position="1"/>
        <end position="27"/>
    </location>
</feature>
<feature type="region of interest" description="Disordered" evidence="1">
    <location>
        <begin position="113"/>
        <end position="136"/>
    </location>
</feature>
<gene>
    <name evidence="2" type="ORF">CERZMDRAFT_88108</name>
</gene>
<organism evidence="2 3">
    <name type="scientific">Cercospora zeae-maydis SCOH1-5</name>
    <dbReference type="NCBI Taxonomy" id="717836"/>
    <lineage>
        <taxon>Eukaryota</taxon>
        <taxon>Fungi</taxon>
        <taxon>Dikarya</taxon>
        <taxon>Ascomycota</taxon>
        <taxon>Pezizomycotina</taxon>
        <taxon>Dothideomycetes</taxon>
        <taxon>Dothideomycetidae</taxon>
        <taxon>Mycosphaerellales</taxon>
        <taxon>Mycosphaerellaceae</taxon>
        <taxon>Cercospora</taxon>
    </lineage>
</organism>
<feature type="compositionally biased region" description="Basic and acidic residues" evidence="1">
    <location>
        <begin position="322"/>
        <end position="337"/>
    </location>
</feature>
<dbReference type="AlphaFoldDB" id="A0A6A6F2S1"/>
<dbReference type="Proteomes" id="UP000799539">
    <property type="component" value="Unassembled WGS sequence"/>
</dbReference>
<feature type="compositionally biased region" description="Basic and acidic residues" evidence="1">
    <location>
        <begin position="117"/>
        <end position="133"/>
    </location>
</feature>
<protein>
    <submittedName>
        <fullName evidence="2">Uncharacterized protein</fullName>
    </submittedName>
</protein>
<reference evidence="2" key="1">
    <citation type="journal article" date="2020" name="Stud. Mycol.">
        <title>101 Dothideomycetes genomes: a test case for predicting lifestyles and emergence of pathogens.</title>
        <authorList>
            <person name="Haridas S."/>
            <person name="Albert R."/>
            <person name="Binder M."/>
            <person name="Bloem J."/>
            <person name="Labutti K."/>
            <person name="Salamov A."/>
            <person name="Andreopoulos B."/>
            <person name="Baker S."/>
            <person name="Barry K."/>
            <person name="Bills G."/>
            <person name="Bluhm B."/>
            <person name="Cannon C."/>
            <person name="Castanera R."/>
            <person name="Culley D."/>
            <person name="Daum C."/>
            <person name="Ezra D."/>
            <person name="Gonzalez J."/>
            <person name="Henrissat B."/>
            <person name="Kuo A."/>
            <person name="Liang C."/>
            <person name="Lipzen A."/>
            <person name="Lutzoni F."/>
            <person name="Magnuson J."/>
            <person name="Mondo S."/>
            <person name="Nolan M."/>
            <person name="Ohm R."/>
            <person name="Pangilinan J."/>
            <person name="Park H.-J."/>
            <person name="Ramirez L."/>
            <person name="Alfaro M."/>
            <person name="Sun H."/>
            <person name="Tritt A."/>
            <person name="Yoshinaga Y."/>
            <person name="Zwiers L.-H."/>
            <person name="Turgeon B."/>
            <person name="Goodwin S."/>
            <person name="Spatafora J."/>
            <person name="Crous P."/>
            <person name="Grigoriev I."/>
        </authorList>
    </citation>
    <scope>NUCLEOTIDE SEQUENCE</scope>
    <source>
        <strain evidence="2">SCOH1-5</strain>
    </source>
</reference>
<dbReference type="EMBL" id="ML992698">
    <property type="protein sequence ID" value="KAF2208026.1"/>
    <property type="molecule type" value="Genomic_DNA"/>
</dbReference>
<feature type="region of interest" description="Disordered" evidence="1">
    <location>
        <begin position="180"/>
        <end position="203"/>
    </location>
</feature>
<evidence type="ECO:0000313" key="3">
    <source>
        <dbReference type="Proteomes" id="UP000799539"/>
    </source>
</evidence>
<feature type="compositionally biased region" description="Polar residues" evidence="1">
    <location>
        <begin position="185"/>
        <end position="195"/>
    </location>
</feature>
<name>A0A6A6F2S1_9PEZI</name>
<keyword evidence="3" id="KW-1185">Reference proteome</keyword>
<feature type="region of interest" description="Disordered" evidence="1">
    <location>
        <begin position="322"/>
        <end position="353"/>
    </location>
</feature>
<evidence type="ECO:0000256" key="1">
    <source>
        <dbReference type="SAM" id="MobiDB-lite"/>
    </source>
</evidence>
<evidence type="ECO:0000313" key="2">
    <source>
        <dbReference type="EMBL" id="KAF2208026.1"/>
    </source>
</evidence>
<proteinExistence type="predicted"/>